<accession>A0A9W8CD91</accession>
<protein>
    <submittedName>
        <fullName evidence="1">Uncharacterized protein</fullName>
    </submittedName>
</protein>
<evidence type="ECO:0000313" key="2">
    <source>
        <dbReference type="Proteomes" id="UP001164776"/>
    </source>
</evidence>
<organism evidence="1 2">
    <name type="scientific">Paspalum vaginatum</name>
    <name type="common">seashore paspalum</name>
    <dbReference type="NCBI Taxonomy" id="158149"/>
    <lineage>
        <taxon>Eukaryota</taxon>
        <taxon>Viridiplantae</taxon>
        <taxon>Streptophyta</taxon>
        <taxon>Embryophyta</taxon>
        <taxon>Tracheophyta</taxon>
        <taxon>Spermatophyta</taxon>
        <taxon>Magnoliopsida</taxon>
        <taxon>Liliopsida</taxon>
        <taxon>Poales</taxon>
        <taxon>Poaceae</taxon>
        <taxon>PACMAD clade</taxon>
        <taxon>Panicoideae</taxon>
        <taxon>Andropogonodae</taxon>
        <taxon>Paspaleae</taxon>
        <taxon>Paspalinae</taxon>
        <taxon>Paspalum</taxon>
    </lineage>
</organism>
<dbReference type="Proteomes" id="UP001164776">
    <property type="component" value="Unassembled WGS sequence"/>
</dbReference>
<comment type="caution">
    <text evidence="1">The sequence shown here is derived from an EMBL/GenBank/DDBJ whole genome shotgun (WGS) entry which is preliminary data.</text>
</comment>
<name>A0A9W8CD91_9POAL</name>
<evidence type="ECO:0000313" key="1">
    <source>
        <dbReference type="EMBL" id="KAJ1254468.1"/>
    </source>
</evidence>
<keyword evidence="2" id="KW-1185">Reference proteome</keyword>
<dbReference type="EMBL" id="MU630059">
    <property type="protein sequence ID" value="KAJ1254468.1"/>
    <property type="molecule type" value="Genomic_DNA"/>
</dbReference>
<reference evidence="1 2" key="1">
    <citation type="submission" date="2022-10" db="EMBL/GenBank/DDBJ databases">
        <title>WGS assembly of Paspalum vaginatum 540-79.</title>
        <authorList>
            <person name="Sun G."/>
            <person name="Wase N."/>
            <person name="Shu S."/>
            <person name="Jenkins J."/>
            <person name="Zhou B."/>
            <person name="Torres-Rodriguez J."/>
            <person name="Chen C."/>
            <person name="Sandor L."/>
            <person name="Plott C."/>
            <person name="Yoshinga Y."/>
            <person name="Daum C."/>
            <person name="Qi P."/>
            <person name="Barry K."/>
            <person name="Lipzen A."/>
            <person name="Berry L."/>
            <person name="Pedersen C."/>
            <person name="Gottilla T."/>
            <person name="Foltz A."/>
            <person name="Yu H."/>
            <person name="O'Malley R."/>
            <person name="Zhang C."/>
            <person name="Devos K."/>
            <person name="Sigmon B."/>
            <person name="Yu B."/>
            <person name="Obata T."/>
            <person name="Schmutz J."/>
            <person name="Schnable J."/>
        </authorList>
    </citation>
    <scope>NUCLEOTIDE SEQUENCE [LARGE SCALE GENOMIC DNA]</scope>
    <source>
        <strain evidence="2">cv. 540-79</strain>
    </source>
</reference>
<dbReference type="AlphaFoldDB" id="A0A9W8CD91"/>
<proteinExistence type="predicted"/>
<gene>
    <name evidence="1" type="ORF">BS78_K058500</name>
</gene>
<sequence length="153" mass="17176">MDNVIPLPAASQYCICGPYEGHIFIKGYQLLDEADSICFMLEIKTLKIERVCRMRVPTIHVGKEDIKWLTGVSCVGMWLPPLVPCCCWCGAVELHDDDAEAFCITLQLDVSRYCPLSILSTLSMFKLCICTKTVKTQCFPSALCCWMFSSVAF</sequence>